<proteinExistence type="predicted"/>
<gene>
    <name evidence="1" type="ORF">BDR25DRAFT_10742</name>
</gene>
<keyword evidence="2" id="KW-1185">Reference proteome</keyword>
<name>A0ACB6R0F0_9PLEO</name>
<dbReference type="Proteomes" id="UP000799755">
    <property type="component" value="Unassembled WGS sequence"/>
</dbReference>
<dbReference type="EMBL" id="MU003501">
    <property type="protein sequence ID" value="KAF2472651.1"/>
    <property type="molecule type" value="Genomic_DNA"/>
</dbReference>
<organism evidence="1 2">
    <name type="scientific">Lindgomyces ingoldianus</name>
    <dbReference type="NCBI Taxonomy" id="673940"/>
    <lineage>
        <taxon>Eukaryota</taxon>
        <taxon>Fungi</taxon>
        <taxon>Dikarya</taxon>
        <taxon>Ascomycota</taxon>
        <taxon>Pezizomycotina</taxon>
        <taxon>Dothideomycetes</taxon>
        <taxon>Pleosporomycetidae</taxon>
        <taxon>Pleosporales</taxon>
        <taxon>Lindgomycetaceae</taxon>
        <taxon>Lindgomyces</taxon>
    </lineage>
</organism>
<evidence type="ECO:0000313" key="1">
    <source>
        <dbReference type="EMBL" id="KAF2472651.1"/>
    </source>
</evidence>
<comment type="caution">
    <text evidence="1">The sequence shown here is derived from an EMBL/GenBank/DDBJ whole genome shotgun (WGS) entry which is preliminary data.</text>
</comment>
<evidence type="ECO:0000313" key="2">
    <source>
        <dbReference type="Proteomes" id="UP000799755"/>
    </source>
</evidence>
<reference evidence="1" key="1">
    <citation type="journal article" date="2020" name="Stud. Mycol.">
        <title>101 Dothideomycetes genomes: a test case for predicting lifestyles and emergence of pathogens.</title>
        <authorList>
            <person name="Haridas S."/>
            <person name="Albert R."/>
            <person name="Binder M."/>
            <person name="Bloem J."/>
            <person name="Labutti K."/>
            <person name="Salamov A."/>
            <person name="Andreopoulos B."/>
            <person name="Baker S."/>
            <person name="Barry K."/>
            <person name="Bills G."/>
            <person name="Bluhm B."/>
            <person name="Cannon C."/>
            <person name="Castanera R."/>
            <person name="Culley D."/>
            <person name="Daum C."/>
            <person name="Ezra D."/>
            <person name="Gonzalez J."/>
            <person name="Henrissat B."/>
            <person name="Kuo A."/>
            <person name="Liang C."/>
            <person name="Lipzen A."/>
            <person name="Lutzoni F."/>
            <person name="Magnuson J."/>
            <person name="Mondo S."/>
            <person name="Nolan M."/>
            <person name="Ohm R."/>
            <person name="Pangilinan J."/>
            <person name="Park H.-J."/>
            <person name="Ramirez L."/>
            <person name="Alfaro M."/>
            <person name="Sun H."/>
            <person name="Tritt A."/>
            <person name="Yoshinaga Y."/>
            <person name="Zwiers L.-H."/>
            <person name="Turgeon B."/>
            <person name="Goodwin S."/>
            <person name="Spatafora J."/>
            <person name="Crous P."/>
            <person name="Grigoriev I."/>
        </authorList>
    </citation>
    <scope>NUCLEOTIDE SEQUENCE</scope>
    <source>
        <strain evidence="1">ATCC 200398</strain>
    </source>
</reference>
<protein>
    <submittedName>
        <fullName evidence="1">Uncharacterized protein</fullName>
    </submittedName>
</protein>
<accession>A0ACB6R0F0</accession>
<sequence>MEFAGTSNQALRTTDYQEHQKPWGRSEETSLVPGASLDNSMGQSMQMEQVQPEYPSAHTTEVDILEAEIEDLEAQLRSEREAKDALCREVASSSDEIEWLVREHEARLNKVESRLLECQKALDNVTHELATAKENLKAKEDALNDVEHDLFLSKQEVNGLQDELEKQEAQRLEREQEYEGKLQRAELRLHGVERQHQESAAQLFAVQGQMNARMETQMRTERRLAECPPKSKTIDTTLHN</sequence>